<feature type="compositionally biased region" description="Polar residues" evidence="6">
    <location>
        <begin position="297"/>
        <end position="310"/>
    </location>
</feature>
<accession>A0A553IFQ6</accession>
<keyword evidence="2 7" id="KW-0812">Transmembrane</keyword>
<dbReference type="OrthoDB" id="5391602at2759"/>
<dbReference type="GO" id="GO:0016020">
    <property type="term" value="C:membrane"/>
    <property type="evidence" value="ECO:0007669"/>
    <property type="project" value="UniProtKB-SubCell"/>
</dbReference>
<protein>
    <recommendedName>
        <fullName evidence="8">Rhodopsin domain-containing protein</fullName>
    </recommendedName>
</protein>
<proteinExistence type="inferred from homology"/>
<feature type="transmembrane region" description="Helical" evidence="7">
    <location>
        <begin position="220"/>
        <end position="244"/>
    </location>
</feature>
<dbReference type="PANTHER" id="PTHR33048:SF134">
    <property type="entry name" value="INTEGRAL MEMBRANE PROTEIN"/>
    <property type="match status" value="1"/>
</dbReference>
<dbReference type="Pfam" id="PF20684">
    <property type="entry name" value="Fung_rhodopsin"/>
    <property type="match status" value="1"/>
</dbReference>
<feature type="transmembrane region" description="Helical" evidence="7">
    <location>
        <begin position="184"/>
        <end position="208"/>
    </location>
</feature>
<dbReference type="InterPro" id="IPR049326">
    <property type="entry name" value="Rhodopsin_dom_fungi"/>
</dbReference>
<feature type="transmembrane region" description="Helical" evidence="7">
    <location>
        <begin position="17"/>
        <end position="39"/>
    </location>
</feature>
<dbReference type="PANTHER" id="PTHR33048">
    <property type="entry name" value="PTH11-LIKE INTEGRAL MEMBRANE PROTEIN (AFU_ORTHOLOGUE AFUA_5G11245)"/>
    <property type="match status" value="1"/>
</dbReference>
<dbReference type="AlphaFoldDB" id="A0A553IFQ6"/>
<dbReference type="InterPro" id="IPR052337">
    <property type="entry name" value="SAT4-like"/>
</dbReference>
<evidence type="ECO:0000256" key="4">
    <source>
        <dbReference type="ARBA" id="ARBA00023136"/>
    </source>
</evidence>
<evidence type="ECO:0000259" key="8">
    <source>
        <dbReference type="Pfam" id="PF20684"/>
    </source>
</evidence>
<evidence type="ECO:0000313" key="9">
    <source>
        <dbReference type="EMBL" id="TRX99033.1"/>
    </source>
</evidence>
<keyword evidence="3 7" id="KW-1133">Transmembrane helix</keyword>
<keyword evidence="4 7" id="KW-0472">Membrane</keyword>
<evidence type="ECO:0000256" key="5">
    <source>
        <dbReference type="ARBA" id="ARBA00038359"/>
    </source>
</evidence>
<evidence type="ECO:0000256" key="7">
    <source>
        <dbReference type="SAM" id="Phobius"/>
    </source>
</evidence>
<evidence type="ECO:0000256" key="2">
    <source>
        <dbReference type="ARBA" id="ARBA00022692"/>
    </source>
</evidence>
<comment type="subcellular location">
    <subcellularLocation>
        <location evidence="1">Membrane</location>
        <topology evidence="1">Multi-pass membrane protein</topology>
    </subcellularLocation>
</comment>
<feature type="transmembrane region" description="Helical" evidence="7">
    <location>
        <begin position="136"/>
        <end position="164"/>
    </location>
</feature>
<evidence type="ECO:0000256" key="1">
    <source>
        <dbReference type="ARBA" id="ARBA00004141"/>
    </source>
</evidence>
<evidence type="ECO:0000256" key="6">
    <source>
        <dbReference type="SAM" id="MobiDB-lite"/>
    </source>
</evidence>
<feature type="transmembrane region" description="Helical" evidence="7">
    <location>
        <begin position="51"/>
        <end position="71"/>
    </location>
</feature>
<feature type="transmembrane region" description="Helical" evidence="7">
    <location>
        <begin position="103"/>
        <end position="124"/>
    </location>
</feature>
<comment type="similarity">
    <text evidence="5">Belongs to the SAT4 family.</text>
</comment>
<gene>
    <name evidence="9" type="ORF">FHL15_000375</name>
</gene>
<organism evidence="9 10">
    <name type="scientific">Xylaria flabelliformis</name>
    <dbReference type="NCBI Taxonomy" id="2512241"/>
    <lineage>
        <taxon>Eukaryota</taxon>
        <taxon>Fungi</taxon>
        <taxon>Dikarya</taxon>
        <taxon>Ascomycota</taxon>
        <taxon>Pezizomycotina</taxon>
        <taxon>Sordariomycetes</taxon>
        <taxon>Xylariomycetidae</taxon>
        <taxon>Xylariales</taxon>
        <taxon>Xylariaceae</taxon>
        <taxon>Xylaria</taxon>
    </lineage>
</organism>
<keyword evidence="10" id="KW-1185">Reference proteome</keyword>
<name>A0A553IFQ6_9PEZI</name>
<comment type="caution">
    <text evidence="9">The sequence shown here is derived from an EMBL/GenBank/DDBJ whole genome shotgun (WGS) entry which is preliminary data.</text>
</comment>
<sequence>MTNPYYNPGYNPYNQSMLIGTGVFFIILPIFTIVLRFYSRLNGNVALGVDDWIAVPAGILCVALAIVQIIAVTGSGLGGHQQLDAEGRAGHTPKLYIYEKTRFAYEVIGTVCLCLIKLSVLFFFRRIFRVRTFIIINNIVIGLVTAWGIAYNLGLVLQCVPISLLWEKLESEYAEVHCVNSLPFYISFAYTNLILDVIIYLLPVPHLWSLMMPARQKLAIGLIFLLGSIVVAISISRTVIYTWVVDFASHEPLLWWGDLTWYSSGVLFWHLAENAIGLLGASMPSYASLVKHKLHSRNSSNGPNKSSTRGSRIAPDPPFQDQNLLVRAFHGNRSHRGFEEITLDPITQPKTTLVASKRSNLKDSDQDSV</sequence>
<feature type="transmembrane region" description="Helical" evidence="7">
    <location>
        <begin position="264"/>
        <end position="287"/>
    </location>
</feature>
<evidence type="ECO:0000313" key="10">
    <source>
        <dbReference type="Proteomes" id="UP000319160"/>
    </source>
</evidence>
<dbReference type="EMBL" id="VFLP01000001">
    <property type="protein sequence ID" value="TRX99033.1"/>
    <property type="molecule type" value="Genomic_DNA"/>
</dbReference>
<dbReference type="Proteomes" id="UP000319160">
    <property type="component" value="Unassembled WGS sequence"/>
</dbReference>
<evidence type="ECO:0000256" key="3">
    <source>
        <dbReference type="ARBA" id="ARBA00022989"/>
    </source>
</evidence>
<reference evidence="10" key="1">
    <citation type="submission" date="2019-06" db="EMBL/GenBank/DDBJ databases">
        <title>Draft genome sequence of the griseofulvin-producing fungus Xylaria cubensis strain G536.</title>
        <authorList>
            <person name="Mead M.E."/>
            <person name="Raja H.A."/>
            <person name="Steenwyk J.L."/>
            <person name="Knowles S.L."/>
            <person name="Oberlies N.H."/>
            <person name="Rokas A."/>
        </authorList>
    </citation>
    <scope>NUCLEOTIDE SEQUENCE [LARGE SCALE GENOMIC DNA]</scope>
    <source>
        <strain evidence="10">G536</strain>
    </source>
</reference>
<feature type="domain" description="Rhodopsin" evidence="8">
    <location>
        <begin position="35"/>
        <end position="291"/>
    </location>
</feature>
<feature type="region of interest" description="Disordered" evidence="6">
    <location>
        <begin position="295"/>
        <end position="319"/>
    </location>
</feature>